<dbReference type="STRING" id="1774968.AUC68_06610"/>
<evidence type="ECO:0000313" key="3">
    <source>
        <dbReference type="Proteomes" id="UP000094501"/>
    </source>
</evidence>
<dbReference type="RefSeq" id="WP_069437577.1">
    <property type="nucleotide sequence ID" value="NZ_LPWG01000012.1"/>
</dbReference>
<dbReference type="AlphaFoldDB" id="A0A1E3VZB5"/>
<name>A0A1E3VZB5_9HYPH</name>
<dbReference type="Gene3D" id="3.40.980.10">
    <property type="entry name" value="MoaB/Mog-like domain"/>
    <property type="match status" value="1"/>
</dbReference>
<dbReference type="InterPro" id="IPR036425">
    <property type="entry name" value="MoaB/Mog-like_dom_sf"/>
</dbReference>
<dbReference type="InterPro" id="IPR001453">
    <property type="entry name" value="MoaB/Mog_dom"/>
</dbReference>
<proteinExistence type="predicted"/>
<protein>
    <recommendedName>
        <fullName evidence="1">MoaB/Mog domain-containing protein</fullName>
    </recommendedName>
</protein>
<evidence type="ECO:0000259" key="1">
    <source>
        <dbReference type="SMART" id="SM00852"/>
    </source>
</evidence>
<keyword evidence="3" id="KW-1185">Reference proteome</keyword>
<dbReference type="SUPFAM" id="SSF53218">
    <property type="entry name" value="Molybdenum cofactor biosynthesis proteins"/>
    <property type="match status" value="1"/>
</dbReference>
<feature type="domain" description="MoaB/Mog" evidence="1">
    <location>
        <begin position="14"/>
        <end position="175"/>
    </location>
</feature>
<accession>A0A1E3VZB5</accession>
<dbReference type="OrthoDB" id="9801454at2"/>
<dbReference type="Proteomes" id="UP000094501">
    <property type="component" value="Unassembled WGS sequence"/>
</dbReference>
<sequence length="256" mass="27794">MIEEPGPSDTVTAALVVIGEEILSGRTKDTNTPYIAAHLSNAGIALREVRIVADVEAEIVDAVNALRQRYAYVLTTGGIGPTHDDVTTDAIGRAFGVPVAINDEAVEAMRLQYRPEDLTPTRLRMARIPQGAALIHNAVSRAPGYMIENVIVMAGIPGVMQVMLDEVMPRLAKGRPLQARSVRVSAPESEVATPLAALQMAYADVQMGSYPFFEHRRYGTYLVLRSADDDRLAEALEALWRLIAEHGFAASQVEES</sequence>
<dbReference type="PANTHER" id="PTHR13939">
    <property type="entry name" value="NICOTINAMIDE-NUCLEOTIDE AMIDOHYDROLASE PNCC"/>
    <property type="match status" value="1"/>
</dbReference>
<dbReference type="EMBL" id="LPWG01000012">
    <property type="protein sequence ID" value="ODR98853.1"/>
    <property type="molecule type" value="Genomic_DNA"/>
</dbReference>
<dbReference type="PANTHER" id="PTHR13939:SF0">
    <property type="entry name" value="NMN AMIDOHYDROLASE-LIKE PROTEIN YFAY"/>
    <property type="match status" value="1"/>
</dbReference>
<dbReference type="InterPro" id="IPR050101">
    <property type="entry name" value="CinA"/>
</dbReference>
<dbReference type="InterPro" id="IPR056596">
    <property type="entry name" value="FLAD1_M"/>
</dbReference>
<gene>
    <name evidence="2" type="ORF">AUC68_06610</name>
</gene>
<evidence type="ECO:0000313" key="2">
    <source>
        <dbReference type="EMBL" id="ODR98853.1"/>
    </source>
</evidence>
<dbReference type="SMART" id="SM00852">
    <property type="entry name" value="MoCF_biosynth"/>
    <property type="match status" value="1"/>
</dbReference>
<reference evidence="2 3" key="1">
    <citation type="journal article" date="2016" name="Environ. Microbiol.">
        <title>New Methyloceanibacter diversity from North Sea sediments includes methanotroph containing solely the soluble methane monooxygenase.</title>
        <authorList>
            <person name="Vekeman B."/>
            <person name="Kerckhof F.M."/>
            <person name="Cremers G."/>
            <person name="de Vos P."/>
            <person name="Vandamme P."/>
            <person name="Boon N."/>
            <person name="Op den Camp H.J."/>
            <person name="Heylen K."/>
        </authorList>
    </citation>
    <scope>NUCLEOTIDE SEQUENCE [LARGE SCALE GENOMIC DNA]</scope>
    <source>
        <strain evidence="2 3">R-67174</strain>
    </source>
</reference>
<dbReference type="Pfam" id="PF24102">
    <property type="entry name" value="FLAD1_M"/>
    <property type="match status" value="1"/>
</dbReference>
<comment type="caution">
    <text evidence="2">The sequence shown here is derived from an EMBL/GenBank/DDBJ whole genome shotgun (WGS) entry which is preliminary data.</text>
</comment>
<dbReference type="Pfam" id="PF00994">
    <property type="entry name" value="MoCF_biosynth"/>
    <property type="match status" value="1"/>
</dbReference>
<organism evidence="2 3">
    <name type="scientific">Methyloceanibacter methanicus</name>
    <dbReference type="NCBI Taxonomy" id="1774968"/>
    <lineage>
        <taxon>Bacteria</taxon>
        <taxon>Pseudomonadati</taxon>
        <taxon>Pseudomonadota</taxon>
        <taxon>Alphaproteobacteria</taxon>
        <taxon>Hyphomicrobiales</taxon>
        <taxon>Hyphomicrobiaceae</taxon>
        <taxon>Methyloceanibacter</taxon>
    </lineage>
</organism>
<dbReference type="CDD" id="cd00885">
    <property type="entry name" value="cinA"/>
    <property type="match status" value="1"/>
</dbReference>